<dbReference type="AlphaFoldDB" id="A0A4R5B862"/>
<evidence type="ECO:0000313" key="5">
    <source>
        <dbReference type="EMBL" id="TDD81595.1"/>
    </source>
</evidence>
<reference evidence="5 6" key="1">
    <citation type="submission" date="2019-03" db="EMBL/GenBank/DDBJ databases">
        <title>Draft genome sequences of novel Actinobacteria.</title>
        <authorList>
            <person name="Sahin N."/>
            <person name="Ay H."/>
            <person name="Saygin H."/>
        </authorList>
    </citation>
    <scope>NUCLEOTIDE SEQUENCE [LARGE SCALE GENOMIC DNA]</scope>
    <source>
        <strain evidence="5 6">H3C3</strain>
    </source>
</reference>
<organism evidence="5 6">
    <name type="scientific">Actinomadura rubrisoli</name>
    <dbReference type="NCBI Taxonomy" id="2530368"/>
    <lineage>
        <taxon>Bacteria</taxon>
        <taxon>Bacillati</taxon>
        <taxon>Actinomycetota</taxon>
        <taxon>Actinomycetes</taxon>
        <taxon>Streptosporangiales</taxon>
        <taxon>Thermomonosporaceae</taxon>
        <taxon>Actinomadura</taxon>
    </lineage>
</organism>
<comment type="caution">
    <text evidence="5">The sequence shown here is derived from an EMBL/GenBank/DDBJ whole genome shotgun (WGS) entry which is preliminary data.</text>
</comment>
<dbReference type="Gene3D" id="3.30.750.24">
    <property type="entry name" value="STAS domain"/>
    <property type="match status" value="1"/>
</dbReference>
<dbReference type="PANTHER" id="PTHR33495:SF2">
    <property type="entry name" value="ANTI-SIGMA FACTOR ANTAGONIST TM_1081-RELATED"/>
    <property type="match status" value="1"/>
</dbReference>
<feature type="domain" description="STAS" evidence="4">
    <location>
        <begin position="27"/>
        <end position="136"/>
    </location>
</feature>
<dbReference type="PANTHER" id="PTHR33495">
    <property type="entry name" value="ANTI-SIGMA FACTOR ANTAGONIST TM_1081-RELATED-RELATED"/>
    <property type="match status" value="1"/>
</dbReference>
<dbReference type="Pfam" id="PF01740">
    <property type="entry name" value="STAS"/>
    <property type="match status" value="1"/>
</dbReference>
<dbReference type="CDD" id="cd07043">
    <property type="entry name" value="STAS_anti-anti-sigma_factors"/>
    <property type="match status" value="1"/>
</dbReference>
<proteinExistence type="inferred from homology"/>
<dbReference type="OrthoDB" id="3577449at2"/>
<keyword evidence="6" id="KW-1185">Reference proteome</keyword>
<dbReference type="PROSITE" id="PS50801">
    <property type="entry name" value="STAS"/>
    <property type="match status" value="1"/>
</dbReference>
<sequence length="144" mass="15405">MSQGKYRPAAPRPTPRDRRGNPPVPPLEINARKHGGRTVVRLRGELDIACSDELRRQLRSARAEHGEHVVLDLEDLEFMDSQGLSVIVGCYKAVTAAGGSLALAGPRPLVRRTLEITGLHRRIPVLPTLAEAVAAGPGPAAQGS</sequence>
<gene>
    <name evidence="5" type="ORF">E1298_23885</name>
</gene>
<feature type="region of interest" description="Disordered" evidence="3">
    <location>
        <begin position="1"/>
        <end position="31"/>
    </location>
</feature>
<dbReference type="NCBIfam" id="TIGR00377">
    <property type="entry name" value="ant_ant_sig"/>
    <property type="match status" value="1"/>
</dbReference>
<dbReference type="GO" id="GO:0043856">
    <property type="term" value="F:anti-sigma factor antagonist activity"/>
    <property type="evidence" value="ECO:0007669"/>
    <property type="project" value="InterPro"/>
</dbReference>
<name>A0A4R5B862_9ACTN</name>
<comment type="similarity">
    <text evidence="1 2">Belongs to the anti-sigma-factor antagonist family.</text>
</comment>
<evidence type="ECO:0000259" key="4">
    <source>
        <dbReference type="PROSITE" id="PS50801"/>
    </source>
</evidence>
<accession>A0A4R5B862</accession>
<protein>
    <recommendedName>
        <fullName evidence="2">Anti-sigma factor antagonist</fullName>
    </recommendedName>
</protein>
<dbReference type="InterPro" id="IPR003658">
    <property type="entry name" value="Anti-sigma_ant"/>
</dbReference>
<evidence type="ECO:0000313" key="6">
    <source>
        <dbReference type="Proteomes" id="UP000294513"/>
    </source>
</evidence>
<dbReference type="Proteomes" id="UP000294513">
    <property type="component" value="Unassembled WGS sequence"/>
</dbReference>
<dbReference type="InterPro" id="IPR002645">
    <property type="entry name" value="STAS_dom"/>
</dbReference>
<dbReference type="SUPFAM" id="SSF52091">
    <property type="entry name" value="SpoIIaa-like"/>
    <property type="match status" value="1"/>
</dbReference>
<evidence type="ECO:0000256" key="3">
    <source>
        <dbReference type="SAM" id="MobiDB-lite"/>
    </source>
</evidence>
<evidence type="ECO:0000256" key="1">
    <source>
        <dbReference type="ARBA" id="ARBA00009013"/>
    </source>
</evidence>
<dbReference type="InterPro" id="IPR036513">
    <property type="entry name" value="STAS_dom_sf"/>
</dbReference>
<dbReference type="EMBL" id="SMKU01000135">
    <property type="protein sequence ID" value="TDD81595.1"/>
    <property type="molecule type" value="Genomic_DNA"/>
</dbReference>
<evidence type="ECO:0000256" key="2">
    <source>
        <dbReference type="RuleBase" id="RU003749"/>
    </source>
</evidence>